<name>A0A8J3XPP4_9ACTN</name>
<comment type="caution">
    <text evidence="2">The sequence shown here is derived from an EMBL/GenBank/DDBJ whole genome shotgun (WGS) entry which is preliminary data.</text>
</comment>
<dbReference type="EMBL" id="BOOQ01000046">
    <property type="protein sequence ID" value="GII49882.1"/>
    <property type="molecule type" value="Genomic_DNA"/>
</dbReference>
<gene>
    <name evidence="2" type="ORF">Psi02_63060</name>
</gene>
<evidence type="ECO:0000313" key="3">
    <source>
        <dbReference type="Proteomes" id="UP000644610"/>
    </source>
</evidence>
<accession>A0A8J3XPP4</accession>
<protein>
    <submittedName>
        <fullName evidence="2">Uncharacterized protein</fullName>
    </submittedName>
</protein>
<organism evidence="2 3">
    <name type="scientific">Planotetraspora silvatica</name>
    <dbReference type="NCBI Taxonomy" id="234614"/>
    <lineage>
        <taxon>Bacteria</taxon>
        <taxon>Bacillati</taxon>
        <taxon>Actinomycetota</taxon>
        <taxon>Actinomycetes</taxon>
        <taxon>Streptosporangiales</taxon>
        <taxon>Streptosporangiaceae</taxon>
        <taxon>Planotetraspora</taxon>
    </lineage>
</organism>
<sequence>MPWCLGDHGVVADARVSDVTPTIDVVLVEILILPGERPRRRNGRKITDQTAAAGADQASRTSITTDDRRVDMSDYFKIFGTSGLSRLEAGSDGAAVGVQHLPVNPAGRAGQELHHLGDVVGRAQPLQR</sequence>
<evidence type="ECO:0000313" key="2">
    <source>
        <dbReference type="EMBL" id="GII49882.1"/>
    </source>
</evidence>
<dbReference type="AlphaFoldDB" id="A0A8J3XPP4"/>
<dbReference type="Proteomes" id="UP000644610">
    <property type="component" value="Unassembled WGS sequence"/>
</dbReference>
<keyword evidence="3" id="KW-1185">Reference proteome</keyword>
<reference evidence="2" key="1">
    <citation type="submission" date="2021-01" db="EMBL/GenBank/DDBJ databases">
        <title>Whole genome shotgun sequence of Planotetraspora silvatica NBRC 100141.</title>
        <authorList>
            <person name="Komaki H."/>
            <person name="Tamura T."/>
        </authorList>
    </citation>
    <scope>NUCLEOTIDE SEQUENCE</scope>
    <source>
        <strain evidence="2">NBRC 100141</strain>
    </source>
</reference>
<feature type="region of interest" description="Disordered" evidence="1">
    <location>
        <begin position="38"/>
        <end position="65"/>
    </location>
</feature>
<evidence type="ECO:0000256" key="1">
    <source>
        <dbReference type="SAM" id="MobiDB-lite"/>
    </source>
</evidence>
<feature type="compositionally biased region" description="Low complexity" evidence="1">
    <location>
        <begin position="48"/>
        <end position="58"/>
    </location>
</feature>
<proteinExistence type="predicted"/>